<feature type="region of interest" description="Disordered" evidence="1">
    <location>
        <begin position="168"/>
        <end position="189"/>
    </location>
</feature>
<dbReference type="EMBL" id="CP119943">
    <property type="protein sequence ID" value="WFC98594.1"/>
    <property type="molecule type" value="Genomic_DNA"/>
</dbReference>
<evidence type="ECO:0000259" key="2">
    <source>
        <dbReference type="PROSITE" id="PS50003"/>
    </source>
</evidence>
<keyword evidence="4" id="KW-1185">Reference proteome</keyword>
<proteinExistence type="predicted"/>
<dbReference type="PROSITE" id="PS50003">
    <property type="entry name" value="PH_DOMAIN"/>
    <property type="match status" value="2"/>
</dbReference>
<feature type="domain" description="PH" evidence="2">
    <location>
        <begin position="73"/>
        <end position="168"/>
    </location>
</feature>
<feature type="domain" description="PH" evidence="2">
    <location>
        <begin position="325"/>
        <end position="461"/>
    </location>
</feature>
<sequence>MTSVVEAQLPSNSTQSVPVAGMASMQIQSAAPSNPFGGLPHGCDPQEDHEIDEDEEEYCEPTEKIAPELLTEAMICSGYMLKRGEKRKTWKKRWVVLRASRLAFYKNHKEYRLTKVINTSEIRAVVPVEFKRVGITIGIVTPDYTLYLRDTSPQDTYRWIENIESARPRDSSSNYSATQPSGSLPARNPLRSLATRAETGPATPSPRYGSQGISPAVAITPRSRTAPPVSISQVCDDMHTQPNLLSASPTSIQPRRGNASELDEIPDDGRLTAPAAMPAVPSTAPAGAPSSAQQVISSSEEEYEADDSRQAVPLPKLNPAEDANRIIAQGYLMKQSFRRKQWRKRWFVLTKNQIFYARSHMDSRASRSIFTSMILDVMECEAPSAPSQPFHLRSISGTSPTNETSSTGFLADLSGTSMFSASKPRLDRCFKIVTPKRNYFVCAPTEEEEIKWISALQTIVNRQRSTPMPQLRAILATR</sequence>
<dbReference type="FunFam" id="2.30.29.30:FF:000286">
    <property type="entry name" value="PH-protein kinase domain containing protein"/>
    <property type="match status" value="1"/>
</dbReference>
<feature type="compositionally biased region" description="Polar residues" evidence="1">
    <location>
        <begin position="171"/>
        <end position="182"/>
    </location>
</feature>
<evidence type="ECO:0000256" key="1">
    <source>
        <dbReference type="SAM" id="MobiDB-lite"/>
    </source>
</evidence>
<dbReference type="InterPro" id="IPR051707">
    <property type="entry name" value="PI-Interact_SigTrans_Reg"/>
</dbReference>
<dbReference type="SMART" id="SM00233">
    <property type="entry name" value="PH"/>
    <property type="match status" value="2"/>
</dbReference>
<dbReference type="PANTHER" id="PTHR14336">
    <property type="entry name" value="TANDEM PH DOMAIN CONTAINING PROTEIN"/>
    <property type="match status" value="1"/>
</dbReference>
<protein>
    <recommendedName>
        <fullName evidence="2">PH domain-containing protein</fullName>
    </recommendedName>
</protein>
<evidence type="ECO:0000313" key="3">
    <source>
        <dbReference type="EMBL" id="WFC98594.1"/>
    </source>
</evidence>
<dbReference type="Gene3D" id="2.30.29.30">
    <property type="entry name" value="Pleckstrin-homology domain (PH domain)/Phosphotyrosine-binding domain (PTB)"/>
    <property type="match status" value="2"/>
</dbReference>
<dbReference type="AlphaFoldDB" id="A0AAJ6CGB4"/>
<dbReference type="PANTHER" id="PTHR14336:SF8">
    <property type="entry name" value="PROTEIN OPY1"/>
    <property type="match status" value="1"/>
</dbReference>
<dbReference type="SUPFAM" id="SSF50729">
    <property type="entry name" value="PH domain-like"/>
    <property type="match status" value="2"/>
</dbReference>
<dbReference type="Proteomes" id="UP001219567">
    <property type="component" value="Chromosome 1"/>
</dbReference>
<feature type="region of interest" description="Disordered" evidence="1">
    <location>
        <begin position="240"/>
        <end position="315"/>
    </location>
</feature>
<dbReference type="InterPro" id="IPR011993">
    <property type="entry name" value="PH-like_dom_sf"/>
</dbReference>
<name>A0AAJ6CGB4_9BASI</name>
<gene>
    <name evidence="3" type="ORF">MYAM1_001324</name>
</gene>
<feature type="compositionally biased region" description="Polar residues" evidence="1">
    <location>
        <begin position="240"/>
        <end position="253"/>
    </location>
</feature>
<evidence type="ECO:0000313" key="4">
    <source>
        <dbReference type="Proteomes" id="UP001219567"/>
    </source>
</evidence>
<accession>A0AAJ6CGB4</accession>
<dbReference type="InterPro" id="IPR001849">
    <property type="entry name" value="PH_domain"/>
</dbReference>
<reference evidence="3 4" key="1">
    <citation type="submission" date="2023-03" db="EMBL/GenBank/DDBJ databases">
        <title>Mating type loci evolution in Malassezia.</title>
        <authorList>
            <person name="Coelho M.A."/>
        </authorList>
    </citation>
    <scope>NUCLEOTIDE SEQUENCE [LARGE SCALE GENOMIC DNA]</scope>
    <source>
        <strain evidence="3 4">CBS 9725</strain>
    </source>
</reference>
<organism evidence="3 4">
    <name type="scientific">Malassezia yamatoensis</name>
    <dbReference type="NCBI Taxonomy" id="253288"/>
    <lineage>
        <taxon>Eukaryota</taxon>
        <taxon>Fungi</taxon>
        <taxon>Dikarya</taxon>
        <taxon>Basidiomycota</taxon>
        <taxon>Ustilaginomycotina</taxon>
        <taxon>Malasseziomycetes</taxon>
        <taxon>Malasseziales</taxon>
        <taxon>Malasseziaceae</taxon>
        <taxon>Malassezia</taxon>
    </lineage>
</organism>
<dbReference type="Pfam" id="PF00169">
    <property type="entry name" value="PH"/>
    <property type="match status" value="2"/>
</dbReference>
<feature type="compositionally biased region" description="Low complexity" evidence="1">
    <location>
        <begin position="278"/>
        <end position="292"/>
    </location>
</feature>